<dbReference type="GO" id="GO:0032299">
    <property type="term" value="C:ribonuclease H2 complex"/>
    <property type="evidence" value="ECO:0007669"/>
    <property type="project" value="EnsemblFungi"/>
</dbReference>
<comment type="function">
    <text evidence="4">Non catalytic subunit of RNase H2, an endonuclease that specifically degrades the RNA of RNA:DNA hybrids. Participates in DNA replication, possibly by mediating the removal of lagging-strand Okazaki fragment RNA primers during DNA replication. Mediates the excision of single ribonucleotides from DNA:RNA duplexes.</text>
</comment>
<dbReference type="Gene3D" id="1.10.20.120">
    <property type="match status" value="1"/>
</dbReference>
<dbReference type="EMBL" id="HE580269">
    <property type="protein sequence ID" value="CCD24071.1"/>
    <property type="molecule type" value="Genomic_DNA"/>
</dbReference>
<evidence type="ECO:0000256" key="1">
    <source>
        <dbReference type="ARBA" id="ARBA00004123"/>
    </source>
</evidence>
<sequence length="356" mass="41044">MTVEKLEPKHIVILPKSITQLNDAETEKDIEIFTLPHPTNNPTKSRIPIIQNITTNETFQLISHSFSKGSKYTHQFDLANGKYHYTNDDSPIKSTFLIDENDRSQGYIMESSYFQFSTKYDITYNLIGFLYRKTEVVENENDYVKALPSNDNENNMESITSDRFLTLRDFHDTLVDSHDKNWSKISLNVLENALNKICDCIQEAGDTYYKINPVKITEFLVRKVEKINDNFPKSIPIPYDYREDIKESMKTVLSCNLLISLIPKRVYDDLIQFHPDENSTVQLSIKDAHASYIKYKEERRVTSREKEILLKSVTTVGLNNGTTTKGKIVKKKTTIVKKKVAKGKGAIDGFFKAKKK</sequence>
<dbReference type="STRING" id="1071378.G0W8G0"/>
<dbReference type="eggNOG" id="ENOG502RB2X">
    <property type="taxonomic scope" value="Eukaryota"/>
</dbReference>
<proteinExistence type="predicted"/>
<keyword evidence="9" id="KW-1185">Reference proteome</keyword>
<dbReference type="GO" id="GO:0006401">
    <property type="term" value="P:RNA catabolic process"/>
    <property type="evidence" value="ECO:0007669"/>
    <property type="project" value="EnsemblFungi"/>
</dbReference>
<evidence type="ECO:0000256" key="3">
    <source>
        <dbReference type="ARBA" id="ARBA00023242"/>
    </source>
</evidence>
<dbReference type="Pfam" id="PF17745">
    <property type="entry name" value="Ydr279_N"/>
    <property type="match status" value="1"/>
</dbReference>
<evidence type="ECO:0000259" key="7">
    <source>
        <dbReference type="Pfam" id="PF17745"/>
    </source>
</evidence>
<dbReference type="Pfam" id="PF09468">
    <property type="entry name" value="RNase_H2-Ydr279"/>
    <property type="match status" value="1"/>
</dbReference>
<evidence type="ECO:0000313" key="8">
    <source>
        <dbReference type="EMBL" id="CCD24071.1"/>
    </source>
</evidence>
<dbReference type="PANTHER" id="PTHR13383:SF11">
    <property type="entry name" value="RIBONUCLEASE H2 SUBUNIT B"/>
    <property type="match status" value="1"/>
</dbReference>
<protein>
    <recommendedName>
        <fullName evidence="2">Ribonuclease H2 subunit B</fullName>
    </recommendedName>
    <alternativeName>
        <fullName evidence="5">Ribonuclease HI subunit B</fullName>
    </alternativeName>
</protein>
<dbReference type="InterPro" id="IPR041195">
    <property type="entry name" value="Rnh202_N"/>
</dbReference>
<evidence type="ECO:0000256" key="5">
    <source>
        <dbReference type="ARBA" id="ARBA00033464"/>
    </source>
</evidence>
<gene>
    <name evidence="8" type="primary">NDAI0C04110</name>
    <name evidence="8" type="ordered locus">NDAI_0C04110</name>
</gene>
<reference evidence="8 9" key="1">
    <citation type="journal article" date="2011" name="Proc. Natl. Acad. Sci. U.S.A.">
        <title>Evolutionary erosion of yeast sex chromosomes by mating-type switching accidents.</title>
        <authorList>
            <person name="Gordon J.L."/>
            <person name="Armisen D."/>
            <person name="Proux-Wera E."/>
            <person name="Oheigeartaigh S.S."/>
            <person name="Byrne K.P."/>
            <person name="Wolfe K.H."/>
        </authorList>
    </citation>
    <scope>NUCLEOTIDE SEQUENCE [LARGE SCALE GENOMIC DNA]</scope>
    <source>
        <strain evidence="9">ATCC 10597 / BCRC 20456 / CBS 421 / NBRC 0211 / NRRL Y-12639</strain>
    </source>
</reference>
<dbReference type="AlphaFoldDB" id="G0W8G0"/>
<comment type="subcellular location">
    <subcellularLocation>
        <location evidence="1">Nucleus</location>
    </subcellularLocation>
</comment>
<dbReference type="InterPro" id="IPR019024">
    <property type="entry name" value="RNase_H2_suB_wHTH"/>
</dbReference>
<dbReference type="GO" id="GO:0004523">
    <property type="term" value="F:RNA-DNA hybrid ribonuclease activity"/>
    <property type="evidence" value="ECO:0007669"/>
    <property type="project" value="EnsemblFungi"/>
</dbReference>
<evidence type="ECO:0000256" key="4">
    <source>
        <dbReference type="ARBA" id="ARBA00024778"/>
    </source>
</evidence>
<dbReference type="OMA" id="DNHDKNW"/>
<evidence type="ECO:0000259" key="6">
    <source>
        <dbReference type="Pfam" id="PF09468"/>
    </source>
</evidence>
<evidence type="ECO:0000256" key="2">
    <source>
        <dbReference type="ARBA" id="ARBA00019062"/>
    </source>
</evidence>
<dbReference type="GeneID" id="11496504"/>
<dbReference type="GO" id="GO:0005654">
    <property type="term" value="C:nucleoplasm"/>
    <property type="evidence" value="ECO:0007669"/>
    <property type="project" value="TreeGrafter"/>
</dbReference>
<dbReference type="OrthoDB" id="29098at2759"/>
<dbReference type="RefSeq" id="XP_003669314.1">
    <property type="nucleotide sequence ID" value="XM_003669266.1"/>
</dbReference>
<keyword evidence="3" id="KW-0539">Nucleus</keyword>
<organism evidence="8 9">
    <name type="scientific">Naumovozyma dairenensis (strain ATCC 10597 / BCRC 20456 / CBS 421 / NBRC 0211 / NRRL Y-12639)</name>
    <name type="common">Saccharomyces dairenensis</name>
    <dbReference type="NCBI Taxonomy" id="1071378"/>
    <lineage>
        <taxon>Eukaryota</taxon>
        <taxon>Fungi</taxon>
        <taxon>Dikarya</taxon>
        <taxon>Ascomycota</taxon>
        <taxon>Saccharomycotina</taxon>
        <taxon>Saccharomycetes</taxon>
        <taxon>Saccharomycetales</taxon>
        <taxon>Saccharomycetaceae</taxon>
        <taxon>Naumovozyma</taxon>
    </lineage>
</organism>
<dbReference type="CDD" id="cd09270">
    <property type="entry name" value="RNase_H2-B"/>
    <property type="match status" value="1"/>
</dbReference>
<dbReference type="InterPro" id="IPR040456">
    <property type="entry name" value="RNase_H2_suB"/>
</dbReference>
<dbReference type="KEGG" id="ndi:NDAI_0C04110"/>
<evidence type="ECO:0000313" key="9">
    <source>
        <dbReference type="Proteomes" id="UP000000689"/>
    </source>
</evidence>
<feature type="domain" description="Rnh202 triple barrel" evidence="7">
    <location>
        <begin position="13"/>
        <end position="121"/>
    </location>
</feature>
<dbReference type="PANTHER" id="PTHR13383">
    <property type="entry name" value="RIBONUCLEASE H2 SUBUNIT B"/>
    <property type="match status" value="1"/>
</dbReference>
<dbReference type="HOGENOM" id="CLU_802143_0_0_1"/>
<dbReference type="Proteomes" id="UP000000689">
    <property type="component" value="Chromosome 3"/>
</dbReference>
<accession>G0W8G0</accession>
<name>G0W8G0_NAUDC</name>
<feature type="domain" description="Ribonuclease H2 subunit B wHTH" evidence="6">
    <location>
        <begin position="124"/>
        <end position="270"/>
    </location>
</feature>